<evidence type="ECO:0000313" key="4">
    <source>
        <dbReference type="EMBL" id="QNE07350.1"/>
    </source>
</evidence>
<accession>A0A1Z1FGB5</accession>
<dbReference type="KEGG" id="cman:A9D14_16040"/>
<geneLocation type="plasmid" evidence="3">
    <name>pCME4A9I</name>
</geneLocation>
<dbReference type="InterPro" id="IPR020915">
    <property type="entry name" value="UPF0311"/>
</dbReference>
<protein>
    <recommendedName>
        <fullName evidence="1">UPF0311 protein A9D14_16040</fullName>
    </recommendedName>
</protein>
<dbReference type="AlphaFoldDB" id="A0A1Z1FGB5"/>
<reference evidence="3 5" key="1">
    <citation type="submission" date="2017-01" db="EMBL/GenBank/DDBJ databases">
        <title>Complete genome sequence of esterase-producing bacterium Croceicoccus marinus E4A9.</title>
        <authorList>
            <person name="Wu Y.-H."/>
            <person name="Cheng H."/>
            <person name="Xu L."/>
            <person name="Huo Y.-Y."/>
            <person name="Wang C.-S."/>
            <person name="Xu X.-W."/>
        </authorList>
    </citation>
    <scope>NUCLEOTIDE SEQUENCE [LARGE SCALE GENOMIC DNA]</scope>
    <source>
        <strain evidence="3 5">E4A9</strain>
        <plasmid evidence="3">pCME4A9I</plasmid>
        <plasmid evidence="5">Plasmid pcme4a9i</plasmid>
    </source>
</reference>
<keyword evidence="5" id="KW-1185">Reference proteome</keyword>
<evidence type="ECO:0000313" key="3">
    <source>
        <dbReference type="EMBL" id="ARU17848.1"/>
    </source>
</evidence>
<dbReference type="PANTHER" id="PTHR37315:SF1">
    <property type="entry name" value="UPF0311 PROTEIN BLR7842"/>
    <property type="match status" value="1"/>
</dbReference>
<keyword evidence="2" id="KW-0732">Signal</keyword>
<dbReference type="Proteomes" id="UP000515297">
    <property type="component" value="Plasmid plas1"/>
</dbReference>
<evidence type="ECO:0000313" key="6">
    <source>
        <dbReference type="Proteomes" id="UP000515297"/>
    </source>
</evidence>
<proteinExistence type="inferred from homology"/>
<organism evidence="3 5">
    <name type="scientific">Croceicoccus marinus</name>
    <dbReference type="NCBI Taxonomy" id="450378"/>
    <lineage>
        <taxon>Bacteria</taxon>
        <taxon>Pseudomonadati</taxon>
        <taxon>Pseudomonadota</taxon>
        <taxon>Alphaproteobacteria</taxon>
        <taxon>Sphingomonadales</taxon>
        <taxon>Erythrobacteraceae</taxon>
        <taxon>Croceicoccus</taxon>
    </lineage>
</organism>
<evidence type="ECO:0000256" key="1">
    <source>
        <dbReference type="HAMAP-Rule" id="MF_00775"/>
    </source>
</evidence>
<sequence length="184" mass="19950">MRRSIIAAAAAAGLASGAAAQDPSGPDRSGPAAPKPALEWAFSVRVEVDPAIEQGEIDGGISRFIPITGGEVYGPRLTGTVLPGGGDWQIIRKGGLSDIEARYFLKAEDGTVIEVHNPGVRVADEATIEKLRIGEPVPQDSYYFRTQPRFRVADGPHHWLERQVFVARGVRFPDRVIIDFYSVE</sequence>
<evidence type="ECO:0000313" key="5">
    <source>
        <dbReference type="Proteomes" id="UP000195807"/>
    </source>
</evidence>
<dbReference type="EMBL" id="CP019603">
    <property type="protein sequence ID" value="ARU17848.1"/>
    <property type="molecule type" value="Genomic_DNA"/>
</dbReference>
<dbReference type="Proteomes" id="UP000195807">
    <property type="component" value="Plasmid pCME4A9I"/>
</dbReference>
<dbReference type="OrthoDB" id="5294829at2"/>
<feature type="chain" id="PRO_5033291131" description="UPF0311 protein A9D14_16040" evidence="2">
    <location>
        <begin position="21"/>
        <end position="184"/>
    </location>
</feature>
<dbReference type="STRING" id="450378.GCA_001661675_03223"/>
<comment type="similarity">
    <text evidence="1">Belongs to the UPF0311 family.</text>
</comment>
<dbReference type="HAMAP" id="MF_00775">
    <property type="entry name" value="UPF0311"/>
    <property type="match status" value="1"/>
</dbReference>
<geneLocation type="plasmid" evidence="4 6">
    <name>plas1</name>
</geneLocation>
<dbReference type="EMBL" id="CP060053">
    <property type="protein sequence ID" value="QNE07350.1"/>
    <property type="molecule type" value="Genomic_DNA"/>
</dbReference>
<dbReference type="Pfam" id="PF11578">
    <property type="entry name" value="DUF3237"/>
    <property type="match status" value="1"/>
</dbReference>
<keyword evidence="3" id="KW-0614">Plasmid</keyword>
<evidence type="ECO:0000256" key="2">
    <source>
        <dbReference type="SAM" id="SignalP"/>
    </source>
</evidence>
<name>A0A1Z1FGB5_9SPHN</name>
<dbReference type="RefSeq" id="WP_066850139.1">
    <property type="nucleotide sequence ID" value="NZ_CP019603.1"/>
</dbReference>
<dbReference type="PANTHER" id="PTHR37315">
    <property type="entry name" value="UPF0311 PROTEIN BLR7842"/>
    <property type="match status" value="1"/>
</dbReference>
<dbReference type="Gene3D" id="2.40.160.20">
    <property type="match status" value="1"/>
</dbReference>
<reference evidence="4 6" key="2">
    <citation type="submission" date="2020-08" db="EMBL/GenBank/DDBJ databases">
        <authorList>
            <person name="Liu G."/>
            <person name="Sun C."/>
        </authorList>
    </citation>
    <scope>NUCLEOTIDE SEQUENCE [LARGE SCALE GENOMIC DNA]</scope>
    <source>
        <strain evidence="4 6">OT19</strain>
        <plasmid evidence="4 6">plas1</plasmid>
    </source>
</reference>
<gene>
    <name evidence="3" type="ORF">A9D14_16040</name>
    <name evidence="4" type="ORF">H4O24_15760</name>
</gene>
<geneLocation type="plasmid" evidence="5">
    <name>pcme4a9i</name>
</geneLocation>
<feature type="signal peptide" evidence="2">
    <location>
        <begin position="1"/>
        <end position="20"/>
    </location>
</feature>